<protein>
    <submittedName>
        <fullName evidence="3">Penicillin binding protein PBP4B</fullName>
    </submittedName>
</protein>
<evidence type="ECO:0000256" key="1">
    <source>
        <dbReference type="ARBA" id="ARBA00022801"/>
    </source>
</evidence>
<reference evidence="3" key="1">
    <citation type="submission" date="2020-04" db="EMBL/GenBank/DDBJ databases">
        <title>Comparative genomics of oral phylogroup-2 Treponema strains.</title>
        <authorList>
            <person name="Zeng H."/>
            <person name="Chan Y.K."/>
            <person name="Watt R.M."/>
        </authorList>
    </citation>
    <scope>NUCLEOTIDE SEQUENCE</scope>
    <source>
        <strain evidence="3">OMZ 905</strain>
    </source>
</reference>
<dbReference type="InterPro" id="IPR050789">
    <property type="entry name" value="Diverse_Enzym_Activities"/>
</dbReference>
<accession>A0A9Q9BC07</accession>
<dbReference type="Gene3D" id="3.40.710.10">
    <property type="entry name" value="DD-peptidase/beta-lactamase superfamily"/>
    <property type="match status" value="1"/>
</dbReference>
<evidence type="ECO:0000313" key="3">
    <source>
        <dbReference type="EMBL" id="UTC99650.1"/>
    </source>
</evidence>
<dbReference type="InterPro" id="IPR012338">
    <property type="entry name" value="Beta-lactam/transpept-like"/>
</dbReference>
<dbReference type="Pfam" id="PF00144">
    <property type="entry name" value="Beta-lactamase"/>
    <property type="match status" value="1"/>
</dbReference>
<feature type="domain" description="Beta-lactamase-related" evidence="2">
    <location>
        <begin position="174"/>
        <end position="538"/>
    </location>
</feature>
<dbReference type="EMBL" id="CP051635">
    <property type="protein sequence ID" value="UTC99650.1"/>
    <property type="molecule type" value="Genomic_DNA"/>
</dbReference>
<dbReference type="RefSeq" id="WP_253716529.1">
    <property type="nucleotide sequence ID" value="NZ_CP051522.1"/>
</dbReference>
<dbReference type="NCBIfam" id="NF002968">
    <property type="entry name" value="PRK03642.1"/>
    <property type="match status" value="1"/>
</dbReference>
<dbReference type="Proteomes" id="UP001056981">
    <property type="component" value="Chromosome"/>
</dbReference>
<name>A0A9Q9BC07_TREDN</name>
<dbReference type="AlphaFoldDB" id="A0A9Q9BC07"/>
<gene>
    <name evidence="3" type="primary">pbp4b</name>
    <name evidence="3" type="ORF">E4N86_02570</name>
</gene>
<sequence length="660" mass="74550">MKKFLCIFFVTSLILSCRSAQISKIKSDPADADIYKSEETEGSFLGFQTDVSFPPDEEKYDPSILPNSFISFKAYKGQGYVYFHTENVKKFLLYLNGKKIDTKKICKNKYTQIYIGDDVINGTNNLLITNIEAEKDDKGFLKTYTLSVKIPYPSIIEKKEKLNNVNYRAFQIIDDIMEAQTANGFPSVQLVVVKNGRMIKNSAYGYISTVDEFGEPLMQKNKKSITKETLFDLASNTKMYTVNFALQKLISEEKISIYDKVKDFFPEFKDKKKARFKGKSDITVEDLLKHQAGFPAGAQYYVNKKITKKKESDKRQNKEIVLELICNTPLIYSPRTEVLYSDIDYILLGLIIEKVTGMPLDKYTEENLYKPLNLSSVCYEPLKKGFTKEDITATEIRSPKRTKDEKFKDIKYLPVHGTVHDPEAYNSMDQVSGHAGLFANAESIAVLAQVMLNGGGYGNIKLFDSSVLNLFTSQGNLFSQAGLGWRRQGLNNSYAWAFSQLASADTIGHTGWTGTLTLIDPKEDLIIIIFTSAKNTPALFGKNLRGKYEGDFYLAKNYGAITTLIYSAFKNYDNAILDQMLIELAVGRKELITMTPQIYDNEGSRKDLTAIMESIKEQSKQSAVLKQFLKSEKAMAILAEIQSRNSKKNLAKKQAEGTAR</sequence>
<keyword evidence="1" id="KW-0378">Hydrolase</keyword>
<dbReference type="GO" id="GO:0016787">
    <property type="term" value="F:hydrolase activity"/>
    <property type="evidence" value="ECO:0007669"/>
    <property type="project" value="UniProtKB-KW"/>
</dbReference>
<proteinExistence type="predicted"/>
<evidence type="ECO:0000259" key="2">
    <source>
        <dbReference type="Pfam" id="PF00144"/>
    </source>
</evidence>
<dbReference type="PANTHER" id="PTHR43283:SF11">
    <property type="entry name" value="BETA-LACTAMASE-RELATED DOMAIN-CONTAINING PROTEIN"/>
    <property type="match status" value="1"/>
</dbReference>
<dbReference type="SUPFAM" id="SSF56601">
    <property type="entry name" value="beta-lactamase/transpeptidase-like"/>
    <property type="match status" value="1"/>
</dbReference>
<evidence type="ECO:0000313" key="4">
    <source>
        <dbReference type="Proteomes" id="UP001056981"/>
    </source>
</evidence>
<organism evidence="3 4">
    <name type="scientific">Treponema denticola</name>
    <dbReference type="NCBI Taxonomy" id="158"/>
    <lineage>
        <taxon>Bacteria</taxon>
        <taxon>Pseudomonadati</taxon>
        <taxon>Spirochaetota</taxon>
        <taxon>Spirochaetia</taxon>
        <taxon>Spirochaetales</taxon>
        <taxon>Treponemataceae</taxon>
        <taxon>Treponema</taxon>
    </lineage>
</organism>
<dbReference type="PROSITE" id="PS51257">
    <property type="entry name" value="PROKAR_LIPOPROTEIN"/>
    <property type="match status" value="1"/>
</dbReference>
<dbReference type="InterPro" id="IPR001466">
    <property type="entry name" value="Beta-lactam-related"/>
</dbReference>
<dbReference type="PANTHER" id="PTHR43283">
    <property type="entry name" value="BETA-LACTAMASE-RELATED"/>
    <property type="match status" value="1"/>
</dbReference>